<accession>A0A1I0ERI8</accession>
<name>A0A1I0ERI8_9RHOB</name>
<evidence type="ECO:0000313" key="3">
    <source>
        <dbReference type="Proteomes" id="UP000199180"/>
    </source>
</evidence>
<dbReference type="AlphaFoldDB" id="A0A1I0ERI8"/>
<dbReference type="STRING" id="364199.SAMN04489858_105245"/>
<dbReference type="RefSeq" id="WP_245739372.1">
    <property type="nucleotide sequence ID" value="NZ_FOHO01000005.1"/>
</dbReference>
<protein>
    <submittedName>
        <fullName evidence="2">ATP-dependent DNA helicase RecQ</fullName>
    </submittedName>
</protein>
<evidence type="ECO:0000256" key="1">
    <source>
        <dbReference type="SAM" id="MobiDB-lite"/>
    </source>
</evidence>
<organism evidence="2 3">
    <name type="scientific">Paracoccus homiensis</name>
    <dbReference type="NCBI Taxonomy" id="364199"/>
    <lineage>
        <taxon>Bacteria</taxon>
        <taxon>Pseudomonadati</taxon>
        <taxon>Pseudomonadota</taxon>
        <taxon>Alphaproteobacteria</taxon>
        <taxon>Rhodobacterales</taxon>
        <taxon>Paracoccaceae</taxon>
        <taxon>Paracoccus</taxon>
    </lineage>
</organism>
<keyword evidence="2" id="KW-0378">Hydrolase</keyword>
<feature type="compositionally biased region" description="Basic residues" evidence="1">
    <location>
        <begin position="119"/>
        <end position="133"/>
    </location>
</feature>
<keyword evidence="2" id="KW-0067">ATP-binding</keyword>
<dbReference type="Proteomes" id="UP000199180">
    <property type="component" value="Unassembled WGS sequence"/>
</dbReference>
<evidence type="ECO:0000313" key="2">
    <source>
        <dbReference type="EMBL" id="SET47183.1"/>
    </source>
</evidence>
<keyword evidence="2" id="KW-0347">Helicase</keyword>
<feature type="compositionally biased region" description="Acidic residues" evidence="1">
    <location>
        <begin position="137"/>
        <end position="146"/>
    </location>
</feature>
<dbReference type="EMBL" id="FOHO01000005">
    <property type="protein sequence ID" value="SET47183.1"/>
    <property type="molecule type" value="Genomic_DNA"/>
</dbReference>
<reference evidence="2 3" key="1">
    <citation type="submission" date="2016-10" db="EMBL/GenBank/DDBJ databases">
        <authorList>
            <person name="de Groot N.N."/>
        </authorList>
    </citation>
    <scope>NUCLEOTIDE SEQUENCE [LARGE SCALE GENOMIC DNA]</scope>
    <source>
        <strain evidence="2 3">DSM 17862</strain>
    </source>
</reference>
<sequence length="146" mass="15714">MPETAVESVVSQTNPAGCTEFRGGQLAKAVTPDDADALAALAQRIYNESRSWGKFIDSFKERGLEVAPKGGGLVLKDGTDGRELCKMSALGLSYKKMVRGFGEGFPGHPSPSMADYALGKKRTGAPKPQRRSKPSTEEDDFDIMDE</sequence>
<keyword evidence="2" id="KW-0547">Nucleotide-binding</keyword>
<gene>
    <name evidence="2" type="ORF">SAMN04489858_105245</name>
</gene>
<keyword evidence="3" id="KW-1185">Reference proteome</keyword>
<proteinExistence type="predicted"/>
<dbReference type="GO" id="GO:0004386">
    <property type="term" value="F:helicase activity"/>
    <property type="evidence" value="ECO:0007669"/>
    <property type="project" value="UniProtKB-KW"/>
</dbReference>
<feature type="region of interest" description="Disordered" evidence="1">
    <location>
        <begin position="101"/>
        <end position="146"/>
    </location>
</feature>